<evidence type="ECO:0000313" key="3">
    <source>
        <dbReference type="EMBL" id="AZQ62975.1"/>
    </source>
</evidence>
<dbReference type="PROSITE" id="PS51502">
    <property type="entry name" value="S_R_A_B_BARREL"/>
    <property type="match status" value="1"/>
</dbReference>
<dbReference type="PANTHER" id="PTHR33178:SF10">
    <property type="entry name" value="STRESS-RESPONSE A_B BARREL DOMAIN-CONTAINING PROTEIN"/>
    <property type="match status" value="1"/>
</dbReference>
<feature type="domain" description="Stress-response A/B barrel" evidence="2">
    <location>
        <begin position="2"/>
        <end position="95"/>
    </location>
</feature>
<gene>
    <name evidence="3" type="ORF">EI427_12210</name>
</gene>
<comment type="subunit">
    <text evidence="1">Homodimer.</text>
</comment>
<dbReference type="SMART" id="SM00886">
    <property type="entry name" value="Dabb"/>
    <property type="match status" value="1"/>
</dbReference>
<dbReference type="RefSeq" id="WP_126615013.1">
    <property type="nucleotide sequence ID" value="NZ_CP034562.1"/>
</dbReference>
<reference evidence="3 4" key="1">
    <citation type="submission" date="2018-12" db="EMBL/GenBank/DDBJ databases">
        <title>Flammeovirga pectinis sp. nov., isolated from the gut of the Korean scallop, Patinopecten yessoensis.</title>
        <authorList>
            <person name="Bae J.-W."/>
            <person name="Jeong Y.-S."/>
            <person name="Kang W."/>
        </authorList>
    </citation>
    <scope>NUCLEOTIDE SEQUENCE [LARGE SCALE GENOMIC DNA]</scope>
    <source>
        <strain evidence="3 4">L12M1</strain>
    </source>
</reference>
<organism evidence="3 4">
    <name type="scientific">Flammeovirga pectinis</name>
    <dbReference type="NCBI Taxonomy" id="2494373"/>
    <lineage>
        <taxon>Bacteria</taxon>
        <taxon>Pseudomonadati</taxon>
        <taxon>Bacteroidota</taxon>
        <taxon>Cytophagia</taxon>
        <taxon>Cytophagales</taxon>
        <taxon>Flammeovirgaceae</taxon>
        <taxon>Flammeovirga</taxon>
    </lineage>
</organism>
<dbReference type="Pfam" id="PF07876">
    <property type="entry name" value="Dabb"/>
    <property type="match status" value="1"/>
</dbReference>
<protein>
    <submittedName>
        <fullName evidence="3">Dabb family protein</fullName>
    </submittedName>
</protein>
<dbReference type="KEGG" id="fll:EI427_12210"/>
<dbReference type="PANTHER" id="PTHR33178">
    <property type="match status" value="1"/>
</dbReference>
<evidence type="ECO:0000313" key="4">
    <source>
        <dbReference type="Proteomes" id="UP000267268"/>
    </source>
</evidence>
<sequence>MINHTVLFKLKEEASEDQIQGMIDALQALSGEIDELKEIQVKKNISDRSQGYTVILFSLFEDKVALDRYQVHPAHVEVVGANVKPILESLVVADIEY</sequence>
<name>A0A3Q9FPK6_9BACT</name>
<accession>A0A3Q9FPK6</accession>
<dbReference type="AlphaFoldDB" id="A0A3Q9FPK6"/>
<keyword evidence="4" id="KW-1185">Reference proteome</keyword>
<dbReference type="InterPro" id="IPR044662">
    <property type="entry name" value="HS1/DABB1-like"/>
</dbReference>
<dbReference type="Proteomes" id="UP000267268">
    <property type="component" value="Chromosome 1"/>
</dbReference>
<dbReference type="EMBL" id="CP034562">
    <property type="protein sequence ID" value="AZQ62975.1"/>
    <property type="molecule type" value="Genomic_DNA"/>
</dbReference>
<dbReference type="SUPFAM" id="SSF54909">
    <property type="entry name" value="Dimeric alpha+beta barrel"/>
    <property type="match status" value="1"/>
</dbReference>
<proteinExistence type="predicted"/>
<evidence type="ECO:0000256" key="1">
    <source>
        <dbReference type="ARBA" id="ARBA00011738"/>
    </source>
</evidence>
<dbReference type="Gene3D" id="3.30.70.100">
    <property type="match status" value="1"/>
</dbReference>
<dbReference type="OrthoDB" id="9808130at2"/>
<dbReference type="InterPro" id="IPR013097">
    <property type="entry name" value="Dabb"/>
</dbReference>
<dbReference type="InterPro" id="IPR011008">
    <property type="entry name" value="Dimeric_a/b-barrel"/>
</dbReference>
<evidence type="ECO:0000259" key="2">
    <source>
        <dbReference type="PROSITE" id="PS51502"/>
    </source>
</evidence>